<evidence type="ECO:0000256" key="7">
    <source>
        <dbReference type="SAM" id="Phobius"/>
    </source>
</evidence>
<dbReference type="RefSeq" id="WP_248209146.1">
    <property type="nucleotide sequence ID" value="NZ_JALNMH010000008.1"/>
</dbReference>
<evidence type="ECO:0000256" key="3">
    <source>
        <dbReference type="ARBA" id="ARBA00022475"/>
    </source>
</evidence>
<comment type="caution">
    <text evidence="8">The sequence shown here is derived from an EMBL/GenBank/DDBJ whole genome shotgun (WGS) entry which is preliminary data.</text>
</comment>
<comment type="similarity">
    <text evidence="2">Belongs to the chromate ion transporter (CHR) (TC 2.A.51) family.</text>
</comment>
<protein>
    <submittedName>
        <fullName evidence="8">Chromate efflux transporter</fullName>
    </submittedName>
</protein>
<dbReference type="InterPro" id="IPR014047">
    <property type="entry name" value="Chr_Tranpt_l_chain"/>
</dbReference>
<keyword evidence="6 7" id="KW-0472">Membrane</keyword>
<evidence type="ECO:0000313" key="8">
    <source>
        <dbReference type="EMBL" id="MCK7594124.1"/>
    </source>
</evidence>
<evidence type="ECO:0000256" key="1">
    <source>
        <dbReference type="ARBA" id="ARBA00004651"/>
    </source>
</evidence>
<dbReference type="PANTHER" id="PTHR33567:SF3">
    <property type="entry name" value="CHROMATE ION TRANSPORTER (EUROFUNG)"/>
    <property type="match status" value="1"/>
</dbReference>
<sequence>MAADTRDDWKTWLRIGLLSFGGPAGQIALMHRELVEQRGWIDERGFASGLSFCMLLPGPEAQQLATYIGWRRGGPWQAVIAGSLFFLPGAMLIAAICLAYVAAQDLAPAQAALFGVQCAVISIVIEALMRVARRALNGSGSALIAILAFLAVATRALPFPLVLLAAALAGLALHRGVDTSGPGKAQADPDRIGRASLRPALIALLLWLLPLATLWLTLGDDHLLTRIALLFSELAVVTFGGAYAVLAYVTEQAVQVNGWLSTAQMMDGLGLAETTPGPLILVLQFVAFMAGAQAGESPSLWMALAASGIALWVLFLPSFVWILAGAPRVEWLAAQPRARAALQGITAAVLGVIAQVALWFALHLFFGEVDTIDWASLQLAVPDPASFRLSTVLPTLTGALLLFALHRGVVFCLGAAAGVALLQWWLSGAA</sequence>
<feature type="transmembrane region" description="Helical" evidence="7">
    <location>
        <begin position="135"/>
        <end position="153"/>
    </location>
</feature>
<feature type="transmembrane region" description="Helical" evidence="7">
    <location>
        <begin position="409"/>
        <end position="426"/>
    </location>
</feature>
<dbReference type="PANTHER" id="PTHR33567">
    <property type="entry name" value="CHROMATE ION TRANSPORTER (EUROFUNG)"/>
    <property type="match status" value="1"/>
</dbReference>
<dbReference type="Proteomes" id="UP001431449">
    <property type="component" value="Unassembled WGS sequence"/>
</dbReference>
<dbReference type="InterPro" id="IPR003370">
    <property type="entry name" value="Chromate_transpt"/>
</dbReference>
<evidence type="ECO:0000313" key="9">
    <source>
        <dbReference type="Proteomes" id="UP001431449"/>
    </source>
</evidence>
<feature type="transmembrane region" description="Helical" evidence="7">
    <location>
        <begin position="159"/>
        <end position="177"/>
    </location>
</feature>
<dbReference type="Pfam" id="PF02417">
    <property type="entry name" value="Chromate_transp"/>
    <property type="match status" value="2"/>
</dbReference>
<evidence type="ECO:0000256" key="2">
    <source>
        <dbReference type="ARBA" id="ARBA00005262"/>
    </source>
</evidence>
<keyword evidence="5 7" id="KW-1133">Transmembrane helix</keyword>
<keyword evidence="9" id="KW-1185">Reference proteome</keyword>
<feature type="transmembrane region" description="Helical" evidence="7">
    <location>
        <begin position="78"/>
        <end position="103"/>
    </location>
</feature>
<feature type="transmembrane region" description="Helical" evidence="7">
    <location>
        <begin position="197"/>
        <end position="218"/>
    </location>
</feature>
<reference evidence="8" key="1">
    <citation type="submission" date="2022-04" db="EMBL/GenBank/DDBJ databases">
        <title>Lysobacter sp. CAU 1642 isolated from sea sand.</title>
        <authorList>
            <person name="Kim W."/>
        </authorList>
    </citation>
    <scope>NUCLEOTIDE SEQUENCE</scope>
    <source>
        <strain evidence="8">CAU 1642</strain>
    </source>
</reference>
<evidence type="ECO:0000256" key="6">
    <source>
        <dbReference type="ARBA" id="ARBA00023136"/>
    </source>
</evidence>
<name>A0ABT0GHU8_9GAMM</name>
<keyword evidence="4 7" id="KW-0812">Transmembrane</keyword>
<feature type="transmembrane region" description="Helical" evidence="7">
    <location>
        <begin position="345"/>
        <end position="366"/>
    </location>
</feature>
<feature type="transmembrane region" description="Helical" evidence="7">
    <location>
        <begin position="270"/>
        <end position="294"/>
    </location>
</feature>
<keyword evidence="3" id="KW-1003">Cell membrane</keyword>
<feature type="transmembrane region" description="Helical" evidence="7">
    <location>
        <begin position="224"/>
        <end position="249"/>
    </location>
</feature>
<proteinExistence type="inferred from homology"/>
<accession>A0ABT0GHU8</accession>
<dbReference type="NCBIfam" id="TIGR00937">
    <property type="entry name" value="2A51"/>
    <property type="match status" value="1"/>
</dbReference>
<evidence type="ECO:0000256" key="5">
    <source>
        <dbReference type="ARBA" id="ARBA00022989"/>
    </source>
</evidence>
<feature type="transmembrane region" description="Helical" evidence="7">
    <location>
        <begin position="109"/>
        <end position="128"/>
    </location>
</feature>
<feature type="transmembrane region" description="Helical" evidence="7">
    <location>
        <begin position="300"/>
        <end position="324"/>
    </location>
</feature>
<gene>
    <name evidence="8" type="primary">chrA</name>
    <name evidence="8" type="ORF">M0G41_10620</name>
</gene>
<dbReference type="EMBL" id="JALNMH010000008">
    <property type="protein sequence ID" value="MCK7594124.1"/>
    <property type="molecule type" value="Genomic_DNA"/>
</dbReference>
<evidence type="ECO:0000256" key="4">
    <source>
        <dbReference type="ARBA" id="ARBA00022692"/>
    </source>
</evidence>
<comment type="subcellular location">
    <subcellularLocation>
        <location evidence="1">Cell membrane</location>
        <topology evidence="1">Multi-pass membrane protein</topology>
    </subcellularLocation>
</comment>
<organism evidence="8 9">
    <name type="scientific">Pseudomarimonas salicorniae</name>
    <dbReference type="NCBI Taxonomy" id="2933270"/>
    <lineage>
        <taxon>Bacteria</taxon>
        <taxon>Pseudomonadati</taxon>
        <taxon>Pseudomonadota</taxon>
        <taxon>Gammaproteobacteria</taxon>
        <taxon>Lysobacterales</taxon>
        <taxon>Lysobacteraceae</taxon>
        <taxon>Pseudomarimonas</taxon>
    </lineage>
</organism>
<dbReference type="PIRSF" id="PIRSF004810">
    <property type="entry name" value="ChrA"/>
    <property type="match status" value="1"/>
</dbReference>